<dbReference type="AlphaFoldDB" id="A0AAV2NTN5"/>
<organism evidence="3 4">
    <name type="scientific">Lasius platythorax</name>
    <dbReference type="NCBI Taxonomy" id="488582"/>
    <lineage>
        <taxon>Eukaryota</taxon>
        <taxon>Metazoa</taxon>
        <taxon>Ecdysozoa</taxon>
        <taxon>Arthropoda</taxon>
        <taxon>Hexapoda</taxon>
        <taxon>Insecta</taxon>
        <taxon>Pterygota</taxon>
        <taxon>Neoptera</taxon>
        <taxon>Endopterygota</taxon>
        <taxon>Hymenoptera</taxon>
        <taxon>Apocrita</taxon>
        <taxon>Aculeata</taxon>
        <taxon>Formicoidea</taxon>
        <taxon>Formicidae</taxon>
        <taxon>Formicinae</taxon>
        <taxon>Lasius</taxon>
        <taxon>Lasius</taxon>
    </lineage>
</organism>
<keyword evidence="1" id="KW-0496">Mitochondrion</keyword>
<comment type="domain">
    <text evidence="1">The twin CX3C motif contains 4 conserved Cys residues that form 2 disulfide bonds in the mitochondrial intermembrane space.</text>
</comment>
<sequence length="94" mass="11053">MNFTENSDKQVIIDDRLQHFIETETKKQQFQGLVHELTGICWETCMDKPSPRLEPKVHKCLVNCVERFIDTTNYITNRIERIATNLQPESDSIE</sequence>
<comment type="function">
    <text evidence="1">Mitochondrial intermembrane chaperone that participates in the import and insertion of some multi-pass transmembrane proteins into the mitochondrial inner membrane. Also required for the transfer of beta-barrel precursors from the TOM complex to the sorting and assembly machinery (SAM complex) of the outer membrane. Acts as a chaperone-like protein that protects the hydrophobic precursors from aggregation and guide them through the mitochondrial intermembrane space.</text>
</comment>
<evidence type="ECO:0000313" key="4">
    <source>
        <dbReference type="Proteomes" id="UP001497644"/>
    </source>
</evidence>
<accession>A0AAV2NTN5</accession>
<comment type="subcellular location">
    <subcellularLocation>
        <location evidence="1">Mitochondrion inner membrane</location>
        <topology evidence="1">Peripheral membrane protein</topology>
        <orientation evidence="1">Intermembrane side</orientation>
    </subcellularLocation>
</comment>
<comment type="subunit">
    <text evidence="1">Heterohexamer.</text>
</comment>
<reference evidence="3" key="1">
    <citation type="submission" date="2024-04" db="EMBL/GenBank/DDBJ databases">
        <authorList>
            <consortium name="Molecular Ecology Group"/>
        </authorList>
    </citation>
    <scope>NUCLEOTIDE SEQUENCE</scope>
</reference>
<dbReference type="GO" id="GO:0015031">
    <property type="term" value="P:protein transport"/>
    <property type="evidence" value="ECO:0007669"/>
    <property type="project" value="UniProtKB-KW"/>
</dbReference>
<evidence type="ECO:0000259" key="2">
    <source>
        <dbReference type="Pfam" id="PF02953"/>
    </source>
</evidence>
<keyword evidence="4" id="KW-1185">Reference proteome</keyword>
<keyword evidence="1" id="KW-0472">Membrane</keyword>
<gene>
    <name evidence="3" type="ORF">LPLAT_LOCUS9651</name>
</gene>
<dbReference type="GO" id="GO:0005743">
    <property type="term" value="C:mitochondrial inner membrane"/>
    <property type="evidence" value="ECO:0007669"/>
    <property type="project" value="UniProtKB-SubCell"/>
</dbReference>
<keyword evidence="1" id="KW-0143">Chaperone</keyword>
<dbReference type="Proteomes" id="UP001497644">
    <property type="component" value="Chromosome 5"/>
</dbReference>
<keyword evidence="1" id="KW-0999">Mitochondrion inner membrane</keyword>
<keyword evidence="1" id="KW-0811">Translocation</keyword>
<dbReference type="Pfam" id="PF02953">
    <property type="entry name" value="zf-Tim10_DDP"/>
    <property type="match status" value="1"/>
</dbReference>
<name>A0AAV2NTN5_9HYME</name>
<keyword evidence="1" id="KW-0653">Protein transport</keyword>
<protein>
    <recommendedName>
        <fullName evidence="1">Mitochondrial import inner membrane translocase subunit</fullName>
    </recommendedName>
</protein>
<keyword evidence="1" id="KW-0813">Transport</keyword>
<evidence type="ECO:0000256" key="1">
    <source>
        <dbReference type="RuleBase" id="RU367043"/>
    </source>
</evidence>
<dbReference type="Gene3D" id="1.10.287.810">
    <property type="entry name" value="Mitochondrial import inner membrane translocase subunit tim13 like domains"/>
    <property type="match status" value="1"/>
</dbReference>
<dbReference type="EMBL" id="OZ034828">
    <property type="protein sequence ID" value="CAL1683904.1"/>
    <property type="molecule type" value="Genomic_DNA"/>
</dbReference>
<proteinExistence type="inferred from homology"/>
<dbReference type="InterPro" id="IPR004217">
    <property type="entry name" value="Tim10-like"/>
</dbReference>
<dbReference type="InterPro" id="IPR035427">
    <property type="entry name" value="Tim10-like_dom_sf"/>
</dbReference>
<comment type="similarity">
    <text evidence="1">Belongs to the small Tim family.</text>
</comment>
<dbReference type="SUPFAM" id="SSF144122">
    <property type="entry name" value="Tim10-like"/>
    <property type="match status" value="1"/>
</dbReference>
<evidence type="ECO:0000313" key="3">
    <source>
        <dbReference type="EMBL" id="CAL1683904.1"/>
    </source>
</evidence>
<feature type="domain" description="Tim10-like" evidence="2">
    <location>
        <begin position="20"/>
        <end position="80"/>
    </location>
</feature>
<keyword evidence="1" id="KW-1015">Disulfide bond</keyword>